<evidence type="ECO:0000256" key="1">
    <source>
        <dbReference type="SAM" id="Phobius"/>
    </source>
</evidence>
<name>A0ABD3PK13_9STRA</name>
<dbReference type="AlphaFoldDB" id="A0ABD3PK13"/>
<organism evidence="2 3">
    <name type="scientific">Cyclotella cryptica</name>
    <dbReference type="NCBI Taxonomy" id="29204"/>
    <lineage>
        <taxon>Eukaryota</taxon>
        <taxon>Sar</taxon>
        <taxon>Stramenopiles</taxon>
        <taxon>Ochrophyta</taxon>
        <taxon>Bacillariophyta</taxon>
        <taxon>Coscinodiscophyceae</taxon>
        <taxon>Thalassiosirophycidae</taxon>
        <taxon>Stephanodiscales</taxon>
        <taxon>Stephanodiscaceae</taxon>
        <taxon>Cyclotella</taxon>
    </lineage>
</organism>
<proteinExistence type="predicted"/>
<keyword evidence="1" id="KW-0472">Membrane</keyword>
<keyword evidence="1" id="KW-0812">Transmembrane</keyword>
<feature type="transmembrane region" description="Helical" evidence="1">
    <location>
        <begin position="200"/>
        <end position="221"/>
    </location>
</feature>
<dbReference type="Proteomes" id="UP001516023">
    <property type="component" value="Unassembled WGS sequence"/>
</dbReference>
<gene>
    <name evidence="2" type="ORF">HJC23_012137</name>
</gene>
<accession>A0ABD3PK13</accession>
<sequence>MYNIIIVPRLSPIVCKILRVESWSHPSFTRFTREVVGYGSIDGGNTLSQRTMPLRRITAIAWTVSPVNKNIFVCRTSRNNNNDEDVNNPRDNLGRALRGFQSSAFKEEIEVGDTVVCKFPIPNLGIYENTSYELRSVYAQSFDEETQSIVKMQLNGLNDPIPPGSALYVILFSPNHHTDAVVVSPEEVGLSSVRSELGDAAWLAVPGFFWVFVASNFYNIYHERTGGTFMDAFWGR</sequence>
<dbReference type="EMBL" id="JABMIG020000170">
    <property type="protein sequence ID" value="KAL3787711.1"/>
    <property type="molecule type" value="Genomic_DNA"/>
</dbReference>
<keyword evidence="3" id="KW-1185">Reference proteome</keyword>
<evidence type="ECO:0000313" key="2">
    <source>
        <dbReference type="EMBL" id="KAL3787711.1"/>
    </source>
</evidence>
<keyword evidence="1" id="KW-1133">Transmembrane helix</keyword>
<evidence type="ECO:0000313" key="3">
    <source>
        <dbReference type="Proteomes" id="UP001516023"/>
    </source>
</evidence>
<protein>
    <submittedName>
        <fullName evidence="2">Uncharacterized protein</fullName>
    </submittedName>
</protein>
<comment type="caution">
    <text evidence="2">The sequence shown here is derived from an EMBL/GenBank/DDBJ whole genome shotgun (WGS) entry which is preliminary data.</text>
</comment>
<reference evidence="2 3" key="1">
    <citation type="journal article" date="2020" name="G3 (Bethesda)">
        <title>Improved Reference Genome for Cyclotella cryptica CCMP332, a Model for Cell Wall Morphogenesis, Salinity Adaptation, and Lipid Production in Diatoms (Bacillariophyta).</title>
        <authorList>
            <person name="Roberts W.R."/>
            <person name="Downey K.M."/>
            <person name="Ruck E.C."/>
            <person name="Traller J.C."/>
            <person name="Alverson A.J."/>
        </authorList>
    </citation>
    <scope>NUCLEOTIDE SEQUENCE [LARGE SCALE GENOMIC DNA]</scope>
    <source>
        <strain evidence="2 3">CCMP332</strain>
    </source>
</reference>